<dbReference type="SUPFAM" id="SSF103378">
    <property type="entry name" value="2-methylcitrate dehydratase PrpD"/>
    <property type="match status" value="1"/>
</dbReference>
<dbReference type="Pfam" id="PF19305">
    <property type="entry name" value="MmgE_PrpD_C"/>
    <property type="match status" value="1"/>
</dbReference>
<dbReference type="InterPro" id="IPR005656">
    <property type="entry name" value="MmgE_PrpD"/>
</dbReference>
<dbReference type="InterPro" id="IPR036148">
    <property type="entry name" value="MmgE/PrpD_sf"/>
</dbReference>
<dbReference type="EMBL" id="CAFBQF010000083">
    <property type="protein sequence ID" value="CAB5055192.1"/>
    <property type="molecule type" value="Genomic_DNA"/>
</dbReference>
<gene>
    <name evidence="4" type="ORF">UFOPK3492_00173</name>
    <name evidence="5" type="ORF">UFOPK4295_01325</name>
</gene>
<dbReference type="Pfam" id="PF03972">
    <property type="entry name" value="MmgE_PrpD_N"/>
    <property type="match status" value="1"/>
</dbReference>
<evidence type="ECO:0000259" key="3">
    <source>
        <dbReference type="Pfam" id="PF19305"/>
    </source>
</evidence>
<comment type="similarity">
    <text evidence="1">Belongs to the PrpD family.</text>
</comment>
<dbReference type="AlphaFoldDB" id="A0A6J7TPX6"/>
<dbReference type="InterPro" id="IPR045336">
    <property type="entry name" value="MmgE_PrpD_N"/>
</dbReference>
<evidence type="ECO:0000256" key="1">
    <source>
        <dbReference type="ARBA" id="ARBA00006174"/>
    </source>
</evidence>
<dbReference type="InterPro" id="IPR042188">
    <property type="entry name" value="MmgE/PrpD_sf_2"/>
</dbReference>
<name>A0A6J7TPX6_9ZZZZ</name>
<dbReference type="InterPro" id="IPR045337">
    <property type="entry name" value="MmgE_PrpD_C"/>
</dbReference>
<dbReference type="InterPro" id="IPR042183">
    <property type="entry name" value="MmgE/PrpD_sf_1"/>
</dbReference>
<accession>A0A6J7TPX6</accession>
<dbReference type="GO" id="GO:0016829">
    <property type="term" value="F:lyase activity"/>
    <property type="evidence" value="ECO:0007669"/>
    <property type="project" value="InterPro"/>
</dbReference>
<dbReference type="PANTHER" id="PTHR16943">
    <property type="entry name" value="2-METHYLCITRATE DEHYDRATASE-RELATED"/>
    <property type="match status" value="1"/>
</dbReference>
<evidence type="ECO:0000259" key="2">
    <source>
        <dbReference type="Pfam" id="PF03972"/>
    </source>
</evidence>
<dbReference type="Gene3D" id="3.30.1330.120">
    <property type="entry name" value="2-methylcitrate dehydratase PrpD"/>
    <property type="match status" value="1"/>
</dbReference>
<dbReference type="Gene3D" id="1.10.4100.10">
    <property type="entry name" value="2-methylcitrate dehydratase PrpD"/>
    <property type="match status" value="1"/>
</dbReference>
<feature type="domain" description="MmgE/PrpD C-terminal" evidence="3">
    <location>
        <begin position="278"/>
        <end position="444"/>
    </location>
</feature>
<organism evidence="5">
    <name type="scientific">freshwater metagenome</name>
    <dbReference type="NCBI Taxonomy" id="449393"/>
    <lineage>
        <taxon>unclassified sequences</taxon>
        <taxon>metagenomes</taxon>
        <taxon>ecological metagenomes</taxon>
    </lineage>
</organism>
<proteinExistence type="inferred from homology"/>
<evidence type="ECO:0000313" key="4">
    <source>
        <dbReference type="EMBL" id="CAB4888920.1"/>
    </source>
</evidence>
<sequence>MTGGHDSGDESILRAFVNHARESSLESPGQSGLTAAKRLIFDAVGVGLAGAITEESKILLHAVDSWGSGSEAHAWTSGIALPAALAAMVNGHQMHTLEFDAIHEPSVVHPMTVVFPVTLAFMERAEKTGQKFSGSDLIRAVTVGVDIAAGLGVVTSTPLRFFRPATAGALGAVAAITAATRASIEQAEAAMGVVYSQISGTMQPHTEGAQVLALQIGFNARAAINAWDLALAGFRGPKKIFDGKYGYFGVIEGAGDPHALVAQLGKIWEVERTSIKPFPSGRATHAALDGILQLQKDYGFTVDDVLEVEAYVPPMVKGLVGRLPTIDMQVGTARLCLAYLIPNALMDGTVTLHSYSEERLRNPHVIEIANRVKVIADTNPNPNAFDPQTIVVKLKSGEQHSITLPASLGSPSTPMSQQELEEKFARNLDAAGKSQVHDQLKDLLDNLENVKDVSRLIELL</sequence>
<feature type="domain" description="MmgE/PrpD N-terminal" evidence="2">
    <location>
        <begin position="17"/>
        <end position="255"/>
    </location>
</feature>
<dbReference type="PANTHER" id="PTHR16943:SF8">
    <property type="entry name" value="2-METHYLCITRATE DEHYDRATASE"/>
    <property type="match status" value="1"/>
</dbReference>
<protein>
    <submittedName>
        <fullName evidence="5">Unannotated protein</fullName>
    </submittedName>
</protein>
<evidence type="ECO:0000313" key="5">
    <source>
        <dbReference type="EMBL" id="CAB5055192.1"/>
    </source>
</evidence>
<reference evidence="5" key="1">
    <citation type="submission" date="2020-05" db="EMBL/GenBank/DDBJ databases">
        <authorList>
            <person name="Chiriac C."/>
            <person name="Salcher M."/>
            <person name="Ghai R."/>
            <person name="Kavagutti S V."/>
        </authorList>
    </citation>
    <scope>NUCLEOTIDE SEQUENCE</scope>
</reference>
<dbReference type="EMBL" id="CAFBMD010000005">
    <property type="protein sequence ID" value="CAB4888920.1"/>
    <property type="molecule type" value="Genomic_DNA"/>
</dbReference>